<name>A0A381V427_9ZZZZ</name>
<dbReference type="AlphaFoldDB" id="A0A381V427"/>
<reference evidence="1" key="1">
    <citation type="submission" date="2018-05" db="EMBL/GenBank/DDBJ databases">
        <authorList>
            <person name="Lanie J.A."/>
            <person name="Ng W.-L."/>
            <person name="Kazmierczak K.M."/>
            <person name="Andrzejewski T.M."/>
            <person name="Davidsen T.M."/>
            <person name="Wayne K.J."/>
            <person name="Tettelin H."/>
            <person name="Glass J.I."/>
            <person name="Rusch D."/>
            <person name="Podicherti R."/>
            <person name="Tsui H.-C.T."/>
            <person name="Winkler M.E."/>
        </authorList>
    </citation>
    <scope>NUCLEOTIDE SEQUENCE</scope>
</reference>
<dbReference type="EMBL" id="UINC01007795">
    <property type="protein sequence ID" value="SVA35115.1"/>
    <property type="molecule type" value="Genomic_DNA"/>
</dbReference>
<organism evidence="1">
    <name type="scientific">marine metagenome</name>
    <dbReference type="NCBI Taxonomy" id="408172"/>
    <lineage>
        <taxon>unclassified sequences</taxon>
        <taxon>metagenomes</taxon>
        <taxon>ecological metagenomes</taxon>
    </lineage>
</organism>
<sequence>MTLIPKPYTGMTLVVVDLKRQLFFF</sequence>
<proteinExistence type="predicted"/>
<evidence type="ECO:0000313" key="1">
    <source>
        <dbReference type="EMBL" id="SVA35115.1"/>
    </source>
</evidence>
<accession>A0A381V427</accession>
<protein>
    <submittedName>
        <fullName evidence="1">Uncharacterized protein</fullName>
    </submittedName>
</protein>
<gene>
    <name evidence="1" type="ORF">METZ01_LOCUS87969</name>
</gene>